<keyword evidence="5" id="KW-1185">Reference proteome</keyword>
<reference evidence="4" key="1">
    <citation type="submission" date="2019-10" db="EMBL/GenBank/DDBJ databases">
        <authorList>
            <person name="Ross D.E."/>
            <person name="Gulliver D."/>
        </authorList>
    </citation>
    <scope>NUCLEOTIDE SEQUENCE</scope>
    <source>
        <strain evidence="4">DER-2019</strain>
    </source>
</reference>
<dbReference type="OrthoDB" id="9804734at2"/>
<dbReference type="PANTHER" id="PTHR11496">
    <property type="entry name" value="ALCOHOL DEHYDROGENASE"/>
    <property type="match status" value="1"/>
</dbReference>
<dbReference type="InterPro" id="IPR056798">
    <property type="entry name" value="ADH_Fe_C"/>
</dbReference>
<evidence type="ECO:0000256" key="1">
    <source>
        <dbReference type="ARBA" id="ARBA00023002"/>
    </source>
</evidence>
<dbReference type="Gene3D" id="1.20.1090.10">
    <property type="entry name" value="Dehydroquinate synthase-like - alpha domain"/>
    <property type="match status" value="1"/>
</dbReference>
<reference evidence="4" key="2">
    <citation type="submission" date="2020-10" db="EMBL/GenBank/DDBJ databases">
        <title>Comparative genomics of the Acetobacterium genus.</title>
        <authorList>
            <person name="Marshall C."/>
            <person name="May H."/>
            <person name="Norman S."/>
        </authorList>
    </citation>
    <scope>NUCLEOTIDE SEQUENCE</scope>
    <source>
        <strain evidence="4">DER-2019</strain>
    </source>
</reference>
<keyword evidence="1" id="KW-0560">Oxidoreductase</keyword>
<evidence type="ECO:0000313" key="5">
    <source>
        <dbReference type="Proteomes" id="UP000616595"/>
    </source>
</evidence>
<comment type="caution">
    <text evidence="4">The sequence shown here is derived from an EMBL/GenBank/DDBJ whole genome shotgun (WGS) entry which is preliminary data.</text>
</comment>
<proteinExistence type="predicted"/>
<dbReference type="InterPro" id="IPR001670">
    <property type="entry name" value="ADH_Fe/GldA"/>
</dbReference>
<dbReference type="Pfam" id="PF25137">
    <property type="entry name" value="ADH_Fe_C"/>
    <property type="match status" value="1"/>
</dbReference>
<dbReference type="SUPFAM" id="SSF56796">
    <property type="entry name" value="Dehydroquinate synthase-like"/>
    <property type="match status" value="1"/>
</dbReference>
<dbReference type="RefSeq" id="WP_148566938.1">
    <property type="nucleotide sequence ID" value="NZ_RXYA01000006.1"/>
</dbReference>
<dbReference type="GO" id="GO:0046872">
    <property type="term" value="F:metal ion binding"/>
    <property type="evidence" value="ECO:0007669"/>
    <property type="project" value="InterPro"/>
</dbReference>
<dbReference type="Gene3D" id="3.40.50.1970">
    <property type="match status" value="1"/>
</dbReference>
<protein>
    <submittedName>
        <fullName evidence="4">Iron-containing alcohol dehydrogenase</fullName>
    </submittedName>
</protein>
<feature type="domain" description="Fe-containing alcohol dehydrogenase-like C-terminal" evidence="3">
    <location>
        <begin position="187"/>
        <end position="373"/>
    </location>
</feature>
<evidence type="ECO:0000259" key="3">
    <source>
        <dbReference type="Pfam" id="PF25137"/>
    </source>
</evidence>
<dbReference type="EMBL" id="WJBD01000017">
    <property type="protein sequence ID" value="MBC3889332.1"/>
    <property type="molecule type" value="Genomic_DNA"/>
</dbReference>
<dbReference type="InterPro" id="IPR039697">
    <property type="entry name" value="Alcohol_dehydrogenase_Fe"/>
</dbReference>
<dbReference type="PROSITE" id="PS00913">
    <property type="entry name" value="ADH_IRON_1"/>
    <property type="match status" value="1"/>
</dbReference>
<dbReference type="InterPro" id="IPR034802">
    <property type="entry name" value="NADPH_BDH"/>
</dbReference>
<organism evidence="4 5">
    <name type="scientific">Acetobacterium paludosum</name>
    <dbReference type="NCBI Taxonomy" id="52693"/>
    <lineage>
        <taxon>Bacteria</taxon>
        <taxon>Bacillati</taxon>
        <taxon>Bacillota</taxon>
        <taxon>Clostridia</taxon>
        <taxon>Eubacteriales</taxon>
        <taxon>Eubacteriaceae</taxon>
        <taxon>Acetobacterium</taxon>
    </lineage>
</organism>
<dbReference type="Pfam" id="PF00465">
    <property type="entry name" value="Fe-ADH"/>
    <property type="match status" value="1"/>
</dbReference>
<dbReference type="Proteomes" id="UP000616595">
    <property type="component" value="Unassembled WGS sequence"/>
</dbReference>
<feature type="domain" description="Alcohol dehydrogenase iron-type/glycerol dehydrogenase GldA" evidence="2">
    <location>
        <begin position="11"/>
        <end position="174"/>
    </location>
</feature>
<accession>A0A923HY80</accession>
<dbReference type="GO" id="GO:0004022">
    <property type="term" value="F:alcohol dehydrogenase (NAD+) activity"/>
    <property type="evidence" value="ECO:0007669"/>
    <property type="project" value="TreeGrafter"/>
</dbReference>
<evidence type="ECO:0000259" key="2">
    <source>
        <dbReference type="Pfam" id="PF00465"/>
    </source>
</evidence>
<dbReference type="PANTHER" id="PTHR11496:SF83">
    <property type="entry name" value="HYDROXYACID-OXOACID TRANSHYDROGENASE, MITOCHONDRIAL"/>
    <property type="match status" value="1"/>
</dbReference>
<dbReference type="InterPro" id="IPR018211">
    <property type="entry name" value="ADH_Fe_CS"/>
</dbReference>
<evidence type="ECO:0000313" key="4">
    <source>
        <dbReference type="EMBL" id="MBC3889332.1"/>
    </source>
</evidence>
<sequence length="379" mass="41249">MSDLKFYGDQMITGPGTLKAIENIEGQRFFIITGKSAMFKNGAIKRAESFLIGKNKAYEIYSGIGANPTVFDVETGLPKMRAFNPDVVLAIGGGSVIDAAKVMTLMCEYEGLSIEAIRNGIVPQKREKIKLVAVPSTSGTAAEVTRAAVITFPEENLKIGLKTKAFIPDIAILDGELTLSMPRNVMVESGMDAVTHAVEAYTNKNADDFTKTMAKGAFEGLIKHLRDSFEEGDIESRQHVHNFQSLAGFSFQNAGLGMDHGIAHAFGGRFGTSHGLLNAIALPYVLEYNQRDPAVAEDLGELSRLIGKDIIAEIKDLNKTFGVPVSFKLAGIKESDFSENYDSLLENALKGSTQKNPVKMDANEMDKVLKSIYYGEKLF</sequence>
<gene>
    <name evidence="4" type="ORF">GH810_13510</name>
</gene>
<dbReference type="CDD" id="cd08179">
    <property type="entry name" value="NADPH_BDH"/>
    <property type="match status" value="1"/>
</dbReference>
<name>A0A923HY80_9FIRM</name>
<dbReference type="AlphaFoldDB" id="A0A923HY80"/>
<dbReference type="FunFam" id="3.40.50.1970:FF:000003">
    <property type="entry name" value="Alcohol dehydrogenase, iron-containing"/>
    <property type="match status" value="1"/>
</dbReference>